<feature type="compositionally biased region" description="Polar residues" evidence="1">
    <location>
        <begin position="238"/>
        <end position="247"/>
    </location>
</feature>
<evidence type="ECO:0000313" key="3">
    <source>
        <dbReference type="Proteomes" id="UP001626550"/>
    </source>
</evidence>
<reference evidence="2 3" key="1">
    <citation type="submission" date="2024-11" db="EMBL/GenBank/DDBJ databases">
        <title>Adaptive evolution of stress response genes in parasites aligns with host niche diversity.</title>
        <authorList>
            <person name="Hahn C."/>
            <person name="Resl P."/>
        </authorList>
    </citation>
    <scope>NUCLEOTIDE SEQUENCE [LARGE SCALE GENOMIC DNA]</scope>
    <source>
        <strain evidence="2">EGGRZ-B1_66</strain>
        <tissue evidence="2">Body</tissue>
    </source>
</reference>
<proteinExistence type="predicted"/>
<accession>A0ABD2QIM9</accession>
<gene>
    <name evidence="2" type="ORF">Ciccas_001944</name>
</gene>
<sequence length="301" mass="32543">MVSQFYQTASKCAHFAICLVASYGMVVFSSTQGESQAGRTSPVSVKKETQKKSLNFVTSCLTPKTTPVISVKSSNCNNISEFLALLENLKMSLGVLCGLVPMISSFCLLSRERIGELHLLIGQTFGQPSLSDKKTDQITFGHLSILLQTLSHLLQKLSTGFLHFSKETKEKLSQSMQTVIEMAVALEMSQCSILLSTDSVDTSYKMLALSEVSNDLKTLTAQIHGRFSGSGIALRRSLSSNSDTQPFSKHLATPSGRIRVPSSPLAGAQTADSLQRMHSLSKAIDNFLEASKSLLPVNSAV</sequence>
<dbReference type="AlphaFoldDB" id="A0ABD2QIM9"/>
<organism evidence="2 3">
    <name type="scientific">Cichlidogyrus casuarinus</name>
    <dbReference type="NCBI Taxonomy" id="1844966"/>
    <lineage>
        <taxon>Eukaryota</taxon>
        <taxon>Metazoa</taxon>
        <taxon>Spiralia</taxon>
        <taxon>Lophotrochozoa</taxon>
        <taxon>Platyhelminthes</taxon>
        <taxon>Monogenea</taxon>
        <taxon>Monopisthocotylea</taxon>
        <taxon>Dactylogyridea</taxon>
        <taxon>Ancyrocephalidae</taxon>
        <taxon>Cichlidogyrus</taxon>
    </lineage>
</organism>
<protein>
    <submittedName>
        <fullName evidence="2">Uncharacterized protein</fullName>
    </submittedName>
</protein>
<dbReference type="Proteomes" id="UP001626550">
    <property type="component" value="Unassembled WGS sequence"/>
</dbReference>
<name>A0ABD2QIM9_9PLAT</name>
<evidence type="ECO:0000313" key="2">
    <source>
        <dbReference type="EMBL" id="KAL3319394.1"/>
    </source>
</evidence>
<keyword evidence="3" id="KW-1185">Reference proteome</keyword>
<feature type="region of interest" description="Disordered" evidence="1">
    <location>
        <begin position="238"/>
        <end position="265"/>
    </location>
</feature>
<comment type="caution">
    <text evidence="2">The sequence shown here is derived from an EMBL/GenBank/DDBJ whole genome shotgun (WGS) entry which is preliminary data.</text>
</comment>
<dbReference type="EMBL" id="JBJKFK010000140">
    <property type="protein sequence ID" value="KAL3319394.1"/>
    <property type="molecule type" value="Genomic_DNA"/>
</dbReference>
<evidence type="ECO:0000256" key="1">
    <source>
        <dbReference type="SAM" id="MobiDB-lite"/>
    </source>
</evidence>